<keyword evidence="2" id="KW-0285">Flavoprotein</keyword>
<dbReference type="EMBL" id="JBBNOP010000001">
    <property type="protein sequence ID" value="MEQ3361417.1"/>
    <property type="molecule type" value="Genomic_DNA"/>
</dbReference>
<organism evidence="6 7">
    <name type="scientific">Raoultibacter massiliensis</name>
    <dbReference type="NCBI Taxonomy" id="1852371"/>
    <lineage>
        <taxon>Bacteria</taxon>
        <taxon>Bacillati</taxon>
        <taxon>Actinomycetota</taxon>
        <taxon>Coriobacteriia</taxon>
        <taxon>Eggerthellales</taxon>
        <taxon>Eggerthellaceae</taxon>
        <taxon>Raoultibacter</taxon>
    </lineage>
</organism>
<dbReference type="Gene3D" id="3.50.50.60">
    <property type="entry name" value="FAD/NAD(P)-binding domain"/>
    <property type="match status" value="2"/>
</dbReference>
<dbReference type="InterPro" id="IPR036188">
    <property type="entry name" value="FAD/NAD-bd_sf"/>
</dbReference>
<gene>
    <name evidence="6" type="ORF">AAA083_00345</name>
</gene>
<dbReference type="Proteomes" id="UP001487305">
    <property type="component" value="Unassembled WGS sequence"/>
</dbReference>
<keyword evidence="3" id="KW-0274">FAD</keyword>
<comment type="caution">
    <text evidence="6">The sequence shown here is derived from an EMBL/GenBank/DDBJ whole genome shotgun (WGS) entry which is preliminary data.</text>
</comment>
<keyword evidence="4" id="KW-0560">Oxidoreductase</keyword>
<accession>A0ABV1J8M3</accession>
<evidence type="ECO:0000256" key="1">
    <source>
        <dbReference type="ARBA" id="ARBA00001974"/>
    </source>
</evidence>
<sequence length="598" mass="64009">MSKEGMSRRGFLRGAALTGAGVLMAGAAVGCSPKAAESGAANAETVSGGGASPAHRWQSEAAAAWRTPIDPIADDQIADGGTFDVVVVGGGQSGTWCARSASMNGASVAVLETQSEADFLYVGGEVGTVNCQWALEHGATEIDREDFMNELFRRNAGRSNQRLIRDYVYHSGEYLDWALEDLDDPDWLNDPANVHVFSADHSENMVMDPSGYKYYLGTVNFRPAAETGAPTWNWGEKVMKHHRDKAIEDGTQWNWAYRALYLEKDDSGRIAAVIAQKLDDETYHRFTANKGVVLAAGDFSADEDMLRDINDEYRHLAESYGNIEAAAAGSMFGVRNGDGLKMGVWAGGHVEVGPRAGMNTGQVGTGAPWGPGFVILNQSGRRFCDECAGGAEGAGYMIPRQPRGYVVSIADANWREVVEKMPPCHGGIDQTNGVSYNSLESNAAKIDAAQPSSEADENGLFCANTLEELLDAIGIYDDDQKATALAELERFNGFAANGKDEDFAMDPRILKALDTPPFYATVAASDAISMGLCQTAGLDISSEHEVLDEMLAPMPGLYSIGNNSGNRYIVNYATPLSGMSLGFCLTEGMTLGKKLAEA</sequence>
<feature type="domain" description="FAD-dependent oxidoreductase 2 FAD-binding" evidence="5">
    <location>
        <begin position="84"/>
        <end position="581"/>
    </location>
</feature>
<protein>
    <submittedName>
        <fullName evidence="6">FAD-binding protein</fullName>
    </submittedName>
</protein>
<name>A0ABV1J8M3_9ACTN</name>
<evidence type="ECO:0000256" key="3">
    <source>
        <dbReference type="ARBA" id="ARBA00022827"/>
    </source>
</evidence>
<dbReference type="SUPFAM" id="SSF56425">
    <property type="entry name" value="Succinate dehydrogenase/fumarate reductase flavoprotein, catalytic domain"/>
    <property type="match status" value="1"/>
</dbReference>
<dbReference type="InterPro" id="IPR050315">
    <property type="entry name" value="FAD-oxidoreductase_2"/>
</dbReference>
<dbReference type="PROSITE" id="PS51318">
    <property type="entry name" value="TAT"/>
    <property type="match status" value="1"/>
</dbReference>
<dbReference type="SUPFAM" id="SSF51905">
    <property type="entry name" value="FAD/NAD(P)-binding domain"/>
    <property type="match status" value="1"/>
</dbReference>
<dbReference type="Pfam" id="PF00890">
    <property type="entry name" value="FAD_binding_2"/>
    <property type="match status" value="1"/>
</dbReference>
<comment type="cofactor">
    <cofactor evidence="1">
        <name>FAD</name>
        <dbReference type="ChEBI" id="CHEBI:57692"/>
    </cofactor>
</comment>
<evidence type="ECO:0000313" key="6">
    <source>
        <dbReference type="EMBL" id="MEQ3361417.1"/>
    </source>
</evidence>
<dbReference type="PROSITE" id="PS51257">
    <property type="entry name" value="PROKAR_LIPOPROTEIN"/>
    <property type="match status" value="1"/>
</dbReference>
<evidence type="ECO:0000256" key="2">
    <source>
        <dbReference type="ARBA" id="ARBA00022630"/>
    </source>
</evidence>
<dbReference type="PANTHER" id="PTHR43400:SF7">
    <property type="entry name" value="FAD-DEPENDENT OXIDOREDUCTASE 2 FAD BINDING DOMAIN-CONTAINING PROTEIN"/>
    <property type="match status" value="1"/>
</dbReference>
<reference evidence="6 7" key="1">
    <citation type="submission" date="2024-04" db="EMBL/GenBank/DDBJ databases">
        <title>Human intestinal bacterial collection.</title>
        <authorList>
            <person name="Pauvert C."/>
            <person name="Hitch T.C.A."/>
            <person name="Clavel T."/>
        </authorList>
    </citation>
    <scope>NUCLEOTIDE SEQUENCE [LARGE SCALE GENOMIC DNA]</scope>
    <source>
        <strain evidence="6 7">CLA-KB-H42</strain>
    </source>
</reference>
<dbReference type="RefSeq" id="WP_349226991.1">
    <property type="nucleotide sequence ID" value="NZ_JBBNOP010000001.1"/>
</dbReference>
<dbReference type="PANTHER" id="PTHR43400">
    <property type="entry name" value="FUMARATE REDUCTASE"/>
    <property type="match status" value="1"/>
</dbReference>
<evidence type="ECO:0000256" key="4">
    <source>
        <dbReference type="ARBA" id="ARBA00023002"/>
    </source>
</evidence>
<keyword evidence="7" id="KW-1185">Reference proteome</keyword>
<proteinExistence type="predicted"/>
<dbReference type="Gene3D" id="3.90.700.10">
    <property type="entry name" value="Succinate dehydrogenase/fumarate reductase flavoprotein, catalytic domain"/>
    <property type="match status" value="1"/>
</dbReference>
<evidence type="ECO:0000313" key="7">
    <source>
        <dbReference type="Proteomes" id="UP001487305"/>
    </source>
</evidence>
<dbReference type="InterPro" id="IPR027477">
    <property type="entry name" value="Succ_DH/fumarate_Rdtase_cat_sf"/>
</dbReference>
<dbReference type="InterPro" id="IPR006311">
    <property type="entry name" value="TAT_signal"/>
</dbReference>
<dbReference type="InterPro" id="IPR003953">
    <property type="entry name" value="FAD-dep_OxRdtase_2_FAD-bd"/>
</dbReference>
<evidence type="ECO:0000259" key="5">
    <source>
        <dbReference type="Pfam" id="PF00890"/>
    </source>
</evidence>